<feature type="domain" description="Alcohol dehydrogenase-like C-terminal" evidence="9">
    <location>
        <begin position="53"/>
        <end position="136"/>
    </location>
</feature>
<evidence type="ECO:0000313" key="10">
    <source>
        <dbReference type="EMBL" id="VDK76709.1"/>
    </source>
</evidence>
<keyword evidence="5" id="KW-0560">Oxidoreductase</keyword>
<dbReference type="GO" id="GO:0046872">
    <property type="term" value="F:metal ion binding"/>
    <property type="evidence" value="ECO:0007669"/>
    <property type="project" value="UniProtKB-KW"/>
</dbReference>
<dbReference type="AlphaFoldDB" id="A0A3P6T0R4"/>
<comment type="cofactor">
    <cofactor evidence="1">
        <name>Zn(2+)</name>
        <dbReference type="ChEBI" id="CHEBI:29105"/>
    </cofactor>
</comment>
<keyword evidence="6" id="KW-0520">NAD</keyword>
<keyword evidence="3" id="KW-0479">Metal-binding</keyword>
<gene>
    <name evidence="10" type="ORF">CGOC_LOCUS7273</name>
</gene>
<evidence type="ECO:0000256" key="6">
    <source>
        <dbReference type="ARBA" id="ARBA00023027"/>
    </source>
</evidence>
<dbReference type="GO" id="GO:0006062">
    <property type="term" value="P:sorbitol catabolic process"/>
    <property type="evidence" value="ECO:0007669"/>
    <property type="project" value="TreeGrafter"/>
</dbReference>
<name>A0A3P6T0R4_CYLGO</name>
<protein>
    <recommendedName>
        <fullName evidence="7">Sorbitol dehydrogenase</fullName>
    </recommendedName>
    <alternativeName>
        <fullName evidence="8">Polyol dehydrogenase</fullName>
    </alternativeName>
</protein>
<evidence type="ECO:0000259" key="9">
    <source>
        <dbReference type="Pfam" id="PF00107"/>
    </source>
</evidence>
<dbReference type="Pfam" id="PF00107">
    <property type="entry name" value="ADH_zinc_N"/>
    <property type="match status" value="1"/>
</dbReference>
<dbReference type="InterPro" id="IPR036291">
    <property type="entry name" value="NAD(P)-bd_dom_sf"/>
</dbReference>
<evidence type="ECO:0000256" key="4">
    <source>
        <dbReference type="ARBA" id="ARBA00022833"/>
    </source>
</evidence>
<proteinExistence type="inferred from homology"/>
<keyword evidence="11" id="KW-1185">Reference proteome</keyword>
<dbReference type="OrthoDB" id="1879366at2759"/>
<sequence>MLRKTDTNVVCRLPECVTFEEAALLEPLSVGVHACRRANIEMGQNILVQGAGPIGTLCMMTAKAMGAAQVVITDLDQGRLALAKTLGADHVVCVRGMSVLDVQDAVLDCLHCEPDATIECTGVQACMESSILVAAKNSNP</sequence>
<keyword evidence="4" id="KW-0862">Zinc</keyword>
<evidence type="ECO:0000256" key="5">
    <source>
        <dbReference type="ARBA" id="ARBA00023002"/>
    </source>
</evidence>
<dbReference type="PANTHER" id="PTHR43161:SF9">
    <property type="entry name" value="SORBITOL DEHYDROGENASE"/>
    <property type="match status" value="1"/>
</dbReference>
<evidence type="ECO:0000256" key="7">
    <source>
        <dbReference type="ARBA" id="ARBA00026132"/>
    </source>
</evidence>
<dbReference type="FunFam" id="3.40.50.720:FF:000068">
    <property type="entry name" value="Sorbitol dehydrogenase"/>
    <property type="match status" value="1"/>
</dbReference>
<evidence type="ECO:0000256" key="2">
    <source>
        <dbReference type="ARBA" id="ARBA00008072"/>
    </source>
</evidence>
<dbReference type="SUPFAM" id="SSF51735">
    <property type="entry name" value="NAD(P)-binding Rossmann-fold domains"/>
    <property type="match status" value="1"/>
</dbReference>
<dbReference type="GO" id="GO:0003939">
    <property type="term" value="F:L-iditol 2-dehydrogenase (NAD+) activity"/>
    <property type="evidence" value="ECO:0007669"/>
    <property type="project" value="TreeGrafter"/>
</dbReference>
<dbReference type="Proteomes" id="UP000271889">
    <property type="component" value="Unassembled WGS sequence"/>
</dbReference>
<dbReference type="Gene3D" id="3.40.50.720">
    <property type="entry name" value="NAD(P)-binding Rossmann-like Domain"/>
    <property type="match status" value="1"/>
</dbReference>
<evidence type="ECO:0000256" key="1">
    <source>
        <dbReference type="ARBA" id="ARBA00001947"/>
    </source>
</evidence>
<dbReference type="EMBL" id="UYRV01025048">
    <property type="protein sequence ID" value="VDK76709.1"/>
    <property type="molecule type" value="Genomic_DNA"/>
</dbReference>
<reference evidence="10 11" key="1">
    <citation type="submission" date="2018-11" db="EMBL/GenBank/DDBJ databases">
        <authorList>
            <consortium name="Pathogen Informatics"/>
        </authorList>
    </citation>
    <scope>NUCLEOTIDE SEQUENCE [LARGE SCALE GENOMIC DNA]</scope>
</reference>
<accession>A0A3P6T0R4</accession>
<comment type="similarity">
    <text evidence="2">Belongs to the zinc-containing alcohol dehydrogenase family.</text>
</comment>
<evidence type="ECO:0000256" key="8">
    <source>
        <dbReference type="ARBA" id="ARBA00032485"/>
    </source>
</evidence>
<evidence type="ECO:0000256" key="3">
    <source>
        <dbReference type="ARBA" id="ARBA00022723"/>
    </source>
</evidence>
<organism evidence="10 11">
    <name type="scientific">Cylicostephanus goldi</name>
    <name type="common">Nematode worm</name>
    <dbReference type="NCBI Taxonomy" id="71465"/>
    <lineage>
        <taxon>Eukaryota</taxon>
        <taxon>Metazoa</taxon>
        <taxon>Ecdysozoa</taxon>
        <taxon>Nematoda</taxon>
        <taxon>Chromadorea</taxon>
        <taxon>Rhabditida</taxon>
        <taxon>Rhabditina</taxon>
        <taxon>Rhabditomorpha</taxon>
        <taxon>Strongyloidea</taxon>
        <taxon>Strongylidae</taxon>
        <taxon>Cylicostephanus</taxon>
    </lineage>
</organism>
<dbReference type="InterPro" id="IPR013149">
    <property type="entry name" value="ADH-like_C"/>
</dbReference>
<evidence type="ECO:0000313" key="11">
    <source>
        <dbReference type="Proteomes" id="UP000271889"/>
    </source>
</evidence>
<dbReference type="PANTHER" id="PTHR43161">
    <property type="entry name" value="SORBITOL DEHYDROGENASE"/>
    <property type="match status" value="1"/>
</dbReference>